<keyword evidence="1" id="KW-0732">Signal</keyword>
<protein>
    <submittedName>
        <fullName evidence="2">Uncharacterized protein</fullName>
    </submittedName>
</protein>
<feature type="signal peptide" evidence="1">
    <location>
        <begin position="1"/>
        <end position="23"/>
    </location>
</feature>
<dbReference type="EMBL" id="JAACJL010000002">
    <property type="protein sequence ID" value="KAF4622106.1"/>
    <property type="molecule type" value="Genomic_DNA"/>
</dbReference>
<evidence type="ECO:0000313" key="2">
    <source>
        <dbReference type="EMBL" id="KAF4622106.1"/>
    </source>
</evidence>
<proteinExistence type="predicted"/>
<dbReference type="AlphaFoldDB" id="A0A8H4VTE9"/>
<evidence type="ECO:0000256" key="1">
    <source>
        <dbReference type="SAM" id="SignalP"/>
    </source>
</evidence>
<feature type="chain" id="PRO_5034346759" evidence="1">
    <location>
        <begin position="24"/>
        <end position="189"/>
    </location>
</feature>
<comment type="caution">
    <text evidence="2">The sequence shown here is derived from an EMBL/GenBank/DDBJ whole genome shotgun (WGS) entry which is preliminary data.</text>
</comment>
<organism evidence="2 3">
    <name type="scientific">Agrocybe pediades</name>
    <dbReference type="NCBI Taxonomy" id="84607"/>
    <lineage>
        <taxon>Eukaryota</taxon>
        <taxon>Fungi</taxon>
        <taxon>Dikarya</taxon>
        <taxon>Basidiomycota</taxon>
        <taxon>Agaricomycotina</taxon>
        <taxon>Agaricomycetes</taxon>
        <taxon>Agaricomycetidae</taxon>
        <taxon>Agaricales</taxon>
        <taxon>Agaricineae</taxon>
        <taxon>Strophariaceae</taxon>
        <taxon>Agrocybe</taxon>
    </lineage>
</organism>
<accession>A0A8H4VTE9</accession>
<keyword evidence="3" id="KW-1185">Reference proteome</keyword>
<reference evidence="2 3" key="1">
    <citation type="submission" date="2019-12" db="EMBL/GenBank/DDBJ databases">
        <authorList>
            <person name="Floudas D."/>
            <person name="Bentzer J."/>
            <person name="Ahren D."/>
            <person name="Johansson T."/>
            <person name="Persson P."/>
            <person name="Tunlid A."/>
        </authorList>
    </citation>
    <scope>NUCLEOTIDE SEQUENCE [LARGE SCALE GENOMIC DNA]</scope>
    <source>
        <strain evidence="2 3">CBS 102.39</strain>
    </source>
</reference>
<sequence>MLAIQAFLSAFFSFLIFSAGIHAAPISNVEAGNIPVRSGSAAKVVVPTLAQMRTKLDVRPNTSLFYSSDLDGKGTCDQAKAWAAKHPGKNYKVLEQLWKDPNYPHPFEKSDPAIRKEFFDVASKAMAELSEGTVHVVLCPWDGSKTKDWYKESVWNRMEWPTLQDNKKVKTVIRVNPDNDAEVKILGNK</sequence>
<gene>
    <name evidence="2" type="ORF">D9613_009532</name>
</gene>
<dbReference type="Proteomes" id="UP000521872">
    <property type="component" value="Unassembled WGS sequence"/>
</dbReference>
<dbReference type="SUPFAM" id="SSF52309">
    <property type="entry name" value="N-(deoxy)ribosyltransferase-like"/>
    <property type="match status" value="1"/>
</dbReference>
<name>A0A8H4VTE9_9AGAR</name>
<evidence type="ECO:0000313" key="3">
    <source>
        <dbReference type="Proteomes" id="UP000521872"/>
    </source>
</evidence>